<evidence type="ECO:0000313" key="9">
    <source>
        <dbReference type="Proteomes" id="UP000219036"/>
    </source>
</evidence>
<dbReference type="InterPro" id="IPR007197">
    <property type="entry name" value="rSAM"/>
</dbReference>
<dbReference type="PANTHER" id="PTHR30352:SF5">
    <property type="entry name" value="PYRUVATE FORMATE-LYASE 1-ACTIVATING ENZYME"/>
    <property type="match status" value="1"/>
</dbReference>
<reference evidence="9" key="1">
    <citation type="submission" date="2017-09" db="EMBL/GenBank/DDBJ databases">
        <authorList>
            <person name="Varghese N."/>
            <person name="Submissions S."/>
        </authorList>
    </citation>
    <scope>NUCLEOTIDE SEQUENCE [LARGE SCALE GENOMIC DNA]</scope>
    <source>
        <strain evidence="9">DSM 15103</strain>
    </source>
</reference>
<dbReference type="InterPro" id="IPR013785">
    <property type="entry name" value="Aldolase_TIM"/>
</dbReference>
<dbReference type="Gene3D" id="3.20.20.70">
    <property type="entry name" value="Aldolase class I"/>
    <property type="match status" value="1"/>
</dbReference>
<evidence type="ECO:0000313" key="8">
    <source>
        <dbReference type="EMBL" id="SNZ02280.1"/>
    </source>
</evidence>
<dbReference type="Proteomes" id="UP000219036">
    <property type="component" value="Unassembled WGS sequence"/>
</dbReference>
<dbReference type="EMBL" id="OBEI01000001">
    <property type="protein sequence ID" value="SNZ02280.1"/>
    <property type="molecule type" value="Genomic_DNA"/>
</dbReference>
<dbReference type="GO" id="GO:0016829">
    <property type="term" value="F:lyase activity"/>
    <property type="evidence" value="ECO:0007669"/>
    <property type="project" value="UniProtKB-KW"/>
</dbReference>
<dbReference type="SFLD" id="SFLDS00029">
    <property type="entry name" value="Radical_SAM"/>
    <property type="match status" value="1"/>
</dbReference>
<feature type="binding site" evidence="6">
    <location>
        <position position="91"/>
    </location>
    <ligand>
        <name>[4Fe-4S] cluster</name>
        <dbReference type="ChEBI" id="CHEBI:49883"/>
        <note>4Fe-4S-S-AdoMet</note>
    </ligand>
</feature>
<protein>
    <submittedName>
        <fullName evidence="8">Pyruvate formate lyase activating enzyme</fullName>
    </submittedName>
</protein>
<dbReference type="SFLD" id="SFLDG01101">
    <property type="entry name" value="Uncharacterised_Radical_SAM_Su"/>
    <property type="match status" value="1"/>
</dbReference>
<dbReference type="GO" id="GO:0046872">
    <property type="term" value="F:metal ion binding"/>
    <property type="evidence" value="ECO:0007669"/>
    <property type="project" value="UniProtKB-KW"/>
</dbReference>
<name>A0A285MYI8_9AQUI</name>
<comment type="cofactor">
    <cofactor evidence="6">
        <name>[4Fe-4S] cluster</name>
        <dbReference type="ChEBI" id="CHEBI:49883"/>
    </cofactor>
    <text evidence="6">Binds 1 [4Fe-4S] cluster. The cluster is coordinated with 3 cysteines and an exchangeable S-adenosyl-L-methionine.</text>
</comment>
<dbReference type="AlphaFoldDB" id="A0A285MYI8"/>
<proteinExistence type="predicted"/>
<dbReference type="NCBIfam" id="TIGR04337">
    <property type="entry name" value="AmmeMemoSam_rS"/>
    <property type="match status" value="1"/>
</dbReference>
<sequence length="341" mass="38706">METLAWMSKKREDGKVLCTACSQRCVLEKGELGKCGIRKVGEDGNLYLTVYGLAASYNVDPVEKKPLFHFLPSTPIFSVGTVGCNFCCKFCQNWEISQHPQTHNGEVFGVPLMPETIVNICKTNNIPSIAYTYNEPVVFFEYAYDTMKLAKENGLRNVFVSSGYETKEALETLAPYLDAMNIDLKAFNDDFYRNISCARLKPVLKTIEHAKELGIWVELTTLIIPGYNDNETELKEAAKWIASLDKNIPWHISRFFPAYKMMDVPPTPIETLKKAYEIGKEAGLNYVYVGNLDDEDRESTYCPKCGYRVIDRRGHIGQFVKNYLKDGKCPKCETEIAGVWK</sequence>
<dbReference type="InterPro" id="IPR027596">
    <property type="entry name" value="AmmeMemoSam_rS"/>
</dbReference>
<feature type="binding site" evidence="6">
    <location>
        <position position="84"/>
    </location>
    <ligand>
        <name>[4Fe-4S] cluster</name>
        <dbReference type="ChEBI" id="CHEBI:49883"/>
        <note>4Fe-4S-S-AdoMet</note>
    </ligand>
</feature>
<dbReference type="SUPFAM" id="SSF102114">
    <property type="entry name" value="Radical SAM enzymes"/>
    <property type="match status" value="1"/>
</dbReference>
<dbReference type="PANTHER" id="PTHR30352">
    <property type="entry name" value="PYRUVATE FORMATE-LYASE-ACTIVATING ENZYME"/>
    <property type="match status" value="1"/>
</dbReference>
<keyword evidence="2 6" id="KW-0949">S-adenosyl-L-methionine</keyword>
<dbReference type="OrthoDB" id="9778883at2"/>
<evidence type="ECO:0000256" key="5">
    <source>
        <dbReference type="ARBA" id="ARBA00023014"/>
    </source>
</evidence>
<dbReference type="InterPro" id="IPR016431">
    <property type="entry name" value="Pyrv-formate_lyase-activ_prd"/>
</dbReference>
<dbReference type="RefSeq" id="WP_096999284.1">
    <property type="nucleotide sequence ID" value="NZ_OBEI01000001.1"/>
</dbReference>
<evidence type="ECO:0000256" key="4">
    <source>
        <dbReference type="ARBA" id="ARBA00023004"/>
    </source>
</evidence>
<dbReference type="CDD" id="cd01335">
    <property type="entry name" value="Radical_SAM"/>
    <property type="match status" value="1"/>
</dbReference>
<evidence type="ECO:0000256" key="6">
    <source>
        <dbReference type="PIRSR" id="PIRSR004869-50"/>
    </source>
</evidence>
<keyword evidence="1" id="KW-0004">4Fe-4S</keyword>
<keyword evidence="5 6" id="KW-0411">Iron-sulfur</keyword>
<gene>
    <name evidence="8" type="ORF">SAMN06265182_0075</name>
</gene>
<feature type="binding site" evidence="6">
    <location>
        <position position="88"/>
    </location>
    <ligand>
        <name>[4Fe-4S] cluster</name>
        <dbReference type="ChEBI" id="CHEBI:49883"/>
        <note>4Fe-4S-S-AdoMet</note>
    </ligand>
</feature>
<keyword evidence="8" id="KW-0670">Pyruvate</keyword>
<keyword evidence="9" id="KW-1185">Reference proteome</keyword>
<dbReference type="InterPro" id="IPR058240">
    <property type="entry name" value="rSAM_sf"/>
</dbReference>
<evidence type="ECO:0000259" key="7">
    <source>
        <dbReference type="PROSITE" id="PS51918"/>
    </source>
</evidence>
<feature type="domain" description="Radical SAM core" evidence="7">
    <location>
        <begin position="70"/>
        <end position="291"/>
    </location>
</feature>
<evidence type="ECO:0000256" key="2">
    <source>
        <dbReference type="ARBA" id="ARBA00022691"/>
    </source>
</evidence>
<organism evidence="8 9">
    <name type="scientific">Persephonella hydrogeniphila</name>
    <dbReference type="NCBI Taxonomy" id="198703"/>
    <lineage>
        <taxon>Bacteria</taxon>
        <taxon>Pseudomonadati</taxon>
        <taxon>Aquificota</taxon>
        <taxon>Aquificia</taxon>
        <taxon>Aquificales</taxon>
        <taxon>Hydrogenothermaceae</taxon>
        <taxon>Persephonella</taxon>
    </lineage>
</organism>
<evidence type="ECO:0000256" key="1">
    <source>
        <dbReference type="ARBA" id="ARBA00022485"/>
    </source>
</evidence>
<dbReference type="Pfam" id="PF04055">
    <property type="entry name" value="Radical_SAM"/>
    <property type="match status" value="1"/>
</dbReference>
<dbReference type="InterPro" id="IPR034457">
    <property type="entry name" value="Organic_radical-activating"/>
</dbReference>
<keyword evidence="3 6" id="KW-0479">Metal-binding</keyword>
<dbReference type="GO" id="GO:0051539">
    <property type="term" value="F:4 iron, 4 sulfur cluster binding"/>
    <property type="evidence" value="ECO:0007669"/>
    <property type="project" value="UniProtKB-KW"/>
</dbReference>
<accession>A0A285MYI8</accession>
<evidence type="ECO:0000256" key="3">
    <source>
        <dbReference type="ARBA" id="ARBA00022723"/>
    </source>
</evidence>
<dbReference type="PROSITE" id="PS51918">
    <property type="entry name" value="RADICAL_SAM"/>
    <property type="match status" value="1"/>
</dbReference>
<keyword evidence="4 6" id="KW-0408">Iron</keyword>
<keyword evidence="8" id="KW-0456">Lyase</keyword>
<dbReference type="PIRSF" id="PIRSF004869">
    <property type="entry name" value="PflX_prd"/>
    <property type="match status" value="1"/>
</dbReference>